<dbReference type="EMBL" id="JBHFEH010000141">
    <property type="protein sequence ID" value="KAL2045457.1"/>
    <property type="molecule type" value="Genomic_DNA"/>
</dbReference>
<organism evidence="2 3">
    <name type="scientific">Lepraria finkii</name>
    <dbReference type="NCBI Taxonomy" id="1340010"/>
    <lineage>
        <taxon>Eukaryota</taxon>
        <taxon>Fungi</taxon>
        <taxon>Dikarya</taxon>
        <taxon>Ascomycota</taxon>
        <taxon>Pezizomycotina</taxon>
        <taxon>Lecanoromycetes</taxon>
        <taxon>OSLEUM clade</taxon>
        <taxon>Lecanoromycetidae</taxon>
        <taxon>Lecanorales</taxon>
        <taxon>Lecanorineae</taxon>
        <taxon>Stereocaulaceae</taxon>
        <taxon>Lepraria</taxon>
    </lineage>
</organism>
<keyword evidence="3" id="KW-1185">Reference proteome</keyword>
<dbReference type="InterPro" id="IPR011051">
    <property type="entry name" value="RmlC_Cupin_sf"/>
</dbReference>
<feature type="compositionally biased region" description="Low complexity" evidence="1">
    <location>
        <begin position="123"/>
        <end position="136"/>
    </location>
</feature>
<evidence type="ECO:0000313" key="2">
    <source>
        <dbReference type="EMBL" id="KAL2045457.1"/>
    </source>
</evidence>
<dbReference type="PANTHER" id="PTHR36156:SF2">
    <property type="entry name" value="CUPIN TYPE-2 DOMAIN-CONTAINING PROTEIN"/>
    <property type="match status" value="1"/>
</dbReference>
<evidence type="ECO:0000313" key="3">
    <source>
        <dbReference type="Proteomes" id="UP001590951"/>
    </source>
</evidence>
<reference evidence="2 3" key="1">
    <citation type="submission" date="2024-09" db="EMBL/GenBank/DDBJ databases">
        <title>Rethinking Asexuality: The Enigmatic Case of Functional Sexual Genes in Lepraria (Stereocaulaceae).</title>
        <authorList>
            <person name="Doellman M."/>
            <person name="Sun Y."/>
            <person name="Barcenas-Pena A."/>
            <person name="Lumbsch H.T."/>
            <person name="Grewe F."/>
        </authorList>
    </citation>
    <scope>NUCLEOTIDE SEQUENCE [LARGE SCALE GENOMIC DNA]</scope>
    <source>
        <strain evidence="2 3">Grewe 0041</strain>
    </source>
</reference>
<dbReference type="InterPro" id="IPR014710">
    <property type="entry name" value="RmlC-like_jellyroll"/>
</dbReference>
<evidence type="ECO:0008006" key="4">
    <source>
        <dbReference type="Google" id="ProtNLM"/>
    </source>
</evidence>
<accession>A0ABR4AI50</accession>
<dbReference type="Proteomes" id="UP001590951">
    <property type="component" value="Unassembled WGS sequence"/>
</dbReference>
<dbReference type="InterPro" id="IPR047142">
    <property type="entry name" value="OryJ/VirC-like"/>
</dbReference>
<sequence length="142" mass="15460">MEEDGSLVRIIDFAPGVESNAHRALTIGYGCVIEGEFELELDSGEKRTMKRGDCSINRATVHTWRNMLPDKPGRIIYVLLPIKPLYVKGQLVTEAMGALAASYPQDEQKKAERAKMEAEAEAAKTNGTAATNGTAEVKVNGH</sequence>
<dbReference type="Gene3D" id="2.60.120.10">
    <property type="entry name" value="Jelly Rolls"/>
    <property type="match status" value="1"/>
</dbReference>
<feature type="region of interest" description="Disordered" evidence="1">
    <location>
        <begin position="117"/>
        <end position="142"/>
    </location>
</feature>
<name>A0ABR4AI50_9LECA</name>
<proteinExistence type="predicted"/>
<dbReference type="CDD" id="cd02231">
    <property type="entry name" value="cupin_BLL6423-like"/>
    <property type="match status" value="1"/>
</dbReference>
<protein>
    <recommendedName>
        <fullName evidence="4">Cupin 2 conserved barrel domain-containing protein</fullName>
    </recommendedName>
</protein>
<evidence type="ECO:0000256" key="1">
    <source>
        <dbReference type="SAM" id="MobiDB-lite"/>
    </source>
</evidence>
<comment type="caution">
    <text evidence="2">The sequence shown here is derived from an EMBL/GenBank/DDBJ whole genome shotgun (WGS) entry which is preliminary data.</text>
</comment>
<dbReference type="SUPFAM" id="SSF51182">
    <property type="entry name" value="RmlC-like cupins"/>
    <property type="match status" value="1"/>
</dbReference>
<dbReference type="PANTHER" id="PTHR36156">
    <property type="entry name" value="SLR2101 PROTEIN"/>
    <property type="match status" value="1"/>
</dbReference>
<gene>
    <name evidence="2" type="ORF">ABVK25_012078</name>
</gene>